<dbReference type="AlphaFoldDB" id="A0A2P2IWN0"/>
<dbReference type="PANTHER" id="PTHR23111">
    <property type="entry name" value="ZINC FINGER PROTEIN"/>
    <property type="match status" value="1"/>
</dbReference>
<feature type="domain" description="RanBP2-type" evidence="5">
    <location>
        <begin position="325"/>
        <end position="354"/>
    </location>
</feature>
<dbReference type="InterPro" id="IPR036443">
    <property type="entry name" value="Znf_RanBP2_sf"/>
</dbReference>
<dbReference type="EMBL" id="GGEC01005143">
    <property type="protein sequence ID" value="MBW85626.1"/>
    <property type="molecule type" value="Transcribed_RNA"/>
</dbReference>
<keyword evidence="3" id="KW-0862">Zinc</keyword>
<dbReference type="InterPro" id="IPR001876">
    <property type="entry name" value="Znf_RanBP2"/>
</dbReference>
<evidence type="ECO:0000256" key="3">
    <source>
        <dbReference type="ARBA" id="ARBA00022833"/>
    </source>
</evidence>
<dbReference type="SUPFAM" id="SSF90209">
    <property type="entry name" value="Ran binding protein zinc finger-like"/>
    <property type="match status" value="2"/>
</dbReference>
<dbReference type="Gene3D" id="4.10.1060.10">
    <property type="entry name" value="Zinc finger, RanBP2-type"/>
    <property type="match status" value="4"/>
</dbReference>
<accession>A0A2P2IWN0</accession>
<dbReference type="SMART" id="SM00547">
    <property type="entry name" value="ZnF_RBZ"/>
    <property type="match status" value="4"/>
</dbReference>
<dbReference type="Pfam" id="PF00641">
    <property type="entry name" value="Zn_ribbon_RanBP"/>
    <property type="match status" value="3"/>
</dbReference>
<evidence type="ECO:0000259" key="5">
    <source>
        <dbReference type="PROSITE" id="PS50199"/>
    </source>
</evidence>
<dbReference type="GO" id="GO:0003729">
    <property type="term" value="F:mRNA binding"/>
    <property type="evidence" value="ECO:0007669"/>
    <property type="project" value="TreeGrafter"/>
</dbReference>
<feature type="domain" description="RanBP2-type" evidence="5">
    <location>
        <begin position="397"/>
        <end position="426"/>
    </location>
</feature>
<evidence type="ECO:0000256" key="1">
    <source>
        <dbReference type="ARBA" id="ARBA00022723"/>
    </source>
</evidence>
<name>A0A2P2IWN0_RHIMU</name>
<protein>
    <submittedName>
        <fullName evidence="6">Zinc finger protein VAR3ic</fullName>
    </submittedName>
</protein>
<proteinExistence type="predicted"/>
<dbReference type="PROSITE" id="PS01358">
    <property type="entry name" value="ZF_RANBP2_1"/>
    <property type="match status" value="3"/>
</dbReference>
<keyword evidence="2 4" id="KW-0863">Zinc-finger</keyword>
<evidence type="ECO:0000256" key="4">
    <source>
        <dbReference type="PROSITE-ProRule" id="PRU00322"/>
    </source>
</evidence>
<evidence type="ECO:0000256" key="2">
    <source>
        <dbReference type="ARBA" id="ARBA00022771"/>
    </source>
</evidence>
<feature type="domain" description="RanBP2-type" evidence="5">
    <location>
        <begin position="364"/>
        <end position="393"/>
    </location>
</feature>
<dbReference type="PROSITE" id="PS50199">
    <property type="entry name" value="ZF_RANBP2_2"/>
    <property type="match status" value="4"/>
</dbReference>
<evidence type="ECO:0000313" key="6">
    <source>
        <dbReference type="EMBL" id="MBW85626.1"/>
    </source>
</evidence>
<dbReference type="GO" id="GO:0005737">
    <property type="term" value="C:cytoplasm"/>
    <property type="evidence" value="ECO:0007669"/>
    <property type="project" value="TreeGrafter"/>
</dbReference>
<organism evidence="6">
    <name type="scientific">Rhizophora mucronata</name>
    <name type="common">Asiatic mangrove</name>
    <dbReference type="NCBI Taxonomy" id="61149"/>
    <lineage>
        <taxon>Eukaryota</taxon>
        <taxon>Viridiplantae</taxon>
        <taxon>Streptophyta</taxon>
        <taxon>Embryophyta</taxon>
        <taxon>Tracheophyta</taxon>
        <taxon>Spermatophyta</taxon>
        <taxon>Magnoliopsida</taxon>
        <taxon>eudicotyledons</taxon>
        <taxon>Gunneridae</taxon>
        <taxon>Pentapetalae</taxon>
        <taxon>rosids</taxon>
        <taxon>fabids</taxon>
        <taxon>Malpighiales</taxon>
        <taxon>Rhizophoraceae</taxon>
        <taxon>Rhizophora</taxon>
    </lineage>
</organism>
<feature type="domain" description="RanBP2-type" evidence="5">
    <location>
        <begin position="286"/>
        <end position="315"/>
    </location>
</feature>
<sequence>MSVLRLLLSDTLFFRCTNNTHRAISSRPPFLSLTPFLSKPLQFLRYTSSASASASAAAADSIVTDKPEANITSLQPHPWPEWVTFVDRLKTRGYFAPSPAKDNISTADYAAVSNDVYVEISQLKDACLSFARDRYDIFKSLSVPNIQTAVEVGCPNLFRKVVNSAKRLRAYAKLDEGDVCGACNLRGSCDRAYVMLKDSEADARTVDIVRILLSYALDPLVVSGEKRAPGGEIVEEAARKLLAELIELSERAPDPALQRVAVTFSSQKERDVNFGDIKLSQNSDMKMGDWMCPKCNFLNFARNKRCLKCKEEGPKGAVVDGMELKKGDWICPKCNFMNFWKNIECKQCKVAGPRMANSNDREMKKGDWNCSQCGFMNFASNRKCLRCQGPRPKRQLNPGEWECPSCDFLNYRRNAVCLKCNCERPRAAAATTGCEDWLSRSPH</sequence>
<dbReference type="GO" id="GO:0008270">
    <property type="term" value="F:zinc ion binding"/>
    <property type="evidence" value="ECO:0007669"/>
    <property type="project" value="UniProtKB-KW"/>
</dbReference>
<reference evidence="6" key="1">
    <citation type="submission" date="2018-02" db="EMBL/GenBank/DDBJ databases">
        <title>Rhizophora mucronata_Transcriptome.</title>
        <authorList>
            <person name="Meera S.P."/>
            <person name="Sreeshan A."/>
            <person name="Augustine A."/>
        </authorList>
    </citation>
    <scope>NUCLEOTIDE SEQUENCE</scope>
    <source>
        <tissue evidence="6">Leaf</tissue>
    </source>
</reference>
<keyword evidence="1" id="KW-0479">Metal-binding</keyword>
<dbReference type="PANTHER" id="PTHR23111:SF40">
    <property type="entry name" value="RNA-BINDING PROTEIN INVOLVED IN HETEROCHROMATIN ASSEMBLY-RELATED"/>
    <property type="match status" value="1"/>
</dbReference>